<comment type="caution">
    <text evidence="1">Lacks conserved residue(s) required for the propagation of feature annotation.</text>
</comment>
<dbReference type="HOGENOM" id="CLU_2192763_0_0_7"/>
<dbReference type="InterPro" id="IPR008207">
    <property type="entry name" value="Sig_transdc_His_kin_Hpt_dom"/>
</dbReference>
<gene>
    <name evidence="3" type="ORF">DESAM_22658</name>
</gene>
<evidence type="ECO:0000256" key="1">
    <source>
        <dbReference type="PROSITE-ProRule" id="PRU00110"/>
    </source>
</evidence>
<dbReference type="AlphaFoldDB" id="L0RFG7"/>
<dbReference type="GO" id="GO:0004672">
    <property type="term" value="F:protein kinase activity"/>
    <property type="evidence" value="ECO:0007669"/>
    <property type="project" value="UniProtKB-ARBA"/>
</dbReference>
<name>L0RFG7_9BACT</name>
<keyword evidence="4" id="KW-1185">Reference proteome</keyword>
<sequence length="108" mass="11972">MDSPLIQTVSSHLIQEAGVQPEKLDEFLNETCEHLKQIMLSLDDAIDDGEFETVVSTAYKLQGALTNLGLEELSMVAKNIKTIAGSNSPAHLSCYFMRLRRELNSFLG</sequence>
<evidence type="ECO:0000259" key="2">
    <source>
        <dbReference type="PROSITE" id="PS50894"/>
    </source>
</evidence>
<evidence type="ECO:0000313" key="3">
    <source>
        <dbReference type="EMBL" id="CCO24925.1"/>
    </source>
</evidence>
<dbReference type="eggNOG" id="ENOG5031888">
    <property type="taxonomic scope" value="Bacteria"/>
</dbReference>
<dbReference type="Proteomes" id="UP000010808">
    <property type="component" value="Chromosome"/>
</dbReference>
<dbReference type="OrthoDB" id="5458963at2"/>
<dbReference type="EMBL" id="FO203522">
    <property type="protein sequence ID" value="CCO24925.1"/>
    <property type="molecule type" value="Genomic_DNA"/>
</dbReference>
<dbReference type="PATRIC" id="fig|1121451.3.peg.2868"/>
<dbReference type="Pfam" id="PF01627">
    <property type="entry name" value="Hpt"/>
    <property type="match status" value="1"/>
</dbReference>
<proteinExistence type="predicted"/>
<dbReference type="PROSITE" id="PS50894">
    <property type="entry name" value="HPT"/>
    <property type="match status" value="1"/>
</dbReference>
<evidence type="ECO:0000313" key="4">
    <source>
        <dbReference type="Proteomes" id="UP000010808"/>
    </source>
</evidence>
<reference evidence="3 4" key="1">
    <citation type="submission" date="2012-10" db="EMBL/GenBank/DDBJ databases">
        <authorList>
            <person name="Genoscope - CEA"/>
        </authorList>
    </citation>
    <scope>NUCLEOTIDE SEQUENCE [LARGE SCALE GENOMIC DNA]</scope>
    <source>
        <strain evidence="4">AM13 / DSM 14728</strain>
    </source>
</reference>
<dbReference type="Gene3D" id="1.20.120.160">
    <property type="entry name" value="HPT domain"/>
    <property type="match status" value="1"/>
</dbReference>
<protein>
    <submittedName>
        <fullName evidence="3">Hpt protein</fullName>
    </submittedName>
</protein>
<accession>L0RFG7</accession>
<organism evidence="3 4">
    <name type="scientific">Maridesulfovibrio hydrothermalis AM13 = DSM 14728</name>
    <dbReference type="NCBI Taxonomy" id="1121451"/>
    <lineage>
        <taxon>Bacteria</taxon>
        <taxon>Pseudomonadati</taxon>
        <taxon>Thermodesulfobacteriota</taxon>
        <taxon>Desulfovibrionia</taxon>
        <taxon>Desulfovibrionales</taxon>
        <taxon>Desulfovibrionaceae</taxon>
        <taxon>Maridesulfovibrio</taxon>
    </lineage>
</organism>
<dbReference type="RefSeq" id="WP_015337523.1">
    <property type="nucleotide sequence ID" value="NC_020055.1"/>
</dbReference>
<dbReference type="InterPro" id="IPR036641">
    <property type="entry name" value="HPT_dom_sf"/>
</dbReference>
<dbReference type="KEGG" id="dhy:DESAM_22658"/>
<dbReference type="GO" id="GO:0000160">
    <property type="term" value="P:phosphorelay signal transduction system"/>
    <property type="evidence" value="ECO:0007669"/>
    <property type="project" value="InterPro"/>
</dbReference>
<dbReference type="SUPFAM" id="SSF47226">
    <property type="entry name" value="Histidine-containing phosphotransfer domain, HPT domain"/>
    <property type="match status" value="1"/>
</dbReference>
<feature type="domain" description="HPt" evidence="2">
    <location>
        <begin position="20"/>
        <end position="108"/>
    </location>
</feature>